<sequence>MPWKSASAYPLAQTSVSRVPDPLYLGASPTLSSIHTEQLHRYKLSPSYMTYLQWQKSRLTTLKCSGAFHSRQRQETISQNRKDVNSGCRDNNRQTQAPFSDLGSLGG</sequence>
<accession>A0A420Y4Z7</accession>
<evidence type="ECO:0000256" key="1">
    <source>
        <dbReference type="SAM" id="MobiDB-lite"/>
    </source>
</evidence>
<evidence type="ECO:0000313" key="2">
    <source>
        <dbReference type="EMBL" id="RKU42945.1"/>
    </source>
</evidence>
<feature type="region of interest" description="Disordered" evidence="1">
    <location>
        <begin position="70"/>
        <end position="107"/>
    </location>
</feature>
<organism evidence="2 3">
    <name type="scientific">Coniochaeta pulveracea</name>
    <dbReference type="NCBI Taxonomy" id="177199"/>
    <lineage>
        <taxon>Eukaryota</taxon>
        <taxon>Fungi</taxon>
        <taxon>Dikarya</taxon>
        <taxon>Ascomycota</taxon>
        <taxon>Pezizomycotina</taxon>
        <taxon>Sordariomycetes</taxon>
        <taxon>Sordariomycetidae</taxon>
        <taxon>Coniochaetales</taxon>
        <taxon>Coniochaetaceae</taxon>
        <taxon>Coniochaeta</taxon>
    </lineage>
</organism>
<keyword evidence="3" id="KW-1185">Reference proteome</keyword>
<gene>
    <name evidence="2" type="ORF">DL546_005085</name>
</gene>
<dbReference type="EMBL" id="QVQW01000049">
    <property type="protein sequence ID" value="RKU42945.1"/>
    <property type="molecule type" value="Genomic_DNA"/>
</dbReference>
<evidence type="ECO:0000313" key="3">
    <source>
        <dbReference type="Proteomes" id="UP000275385"/>
    </source>
</evidence>
<name>A0A420Y4Z7_9PEZI</name>
<dbReference type="AlphaFoldDB" id="A0A420Y4Z7"/>
<reference evidence="2 3" key="1">
    <citation type="submission" date="2018-08" db="EMBL/GenBank/DDBJ databases">
        <title>Draft genome of the lignicolous fungus Coniochaeta pulveracea.</title>
        <authorList>
            <person name="Borstlap C.J."/>
            <person name="De Witt R.N."/>
            <person name="Botha A."/>
            <person name="Volschenk H."/>
        </authorList>
    </citation>
    <scope>NUCLEOTIDE SEQUENCE [LARGE SCALE GENOMIC DNA]</scope>
    <source>
        <strain evidence="2 3">CAB683</strain>
    </source>
</reference>
<dbReference type="Proteomes" id="UP000275385">
    <property type="component" value="Unassembled WGS sequence"/>
</dbReference>
<protein>
    <submittedName>
        <fullName evidence="2">Uncharacterized protein</fullName>
    </submittedName>
</protein>
<comment type="caution">
    <text evidence="2">The sequence shown here is derived from an EMBL/GenBank/DDBJ whole genome shotgun (WGS) entry which is preliminary data.</text>
</comment>
<proteinExistence type="predicted"/>